<name>A0ACC1R2E0_9HYPO</name>
<evidence type="ECO:0000313" key="1">
    <source>
        <dbReference type="EMBL" id="KAJ3495829.1"/>
    </source>
</evidence>
<reference evidence="1" key="1">
    <citation type="submission" date="2022-07" db="EMBL/GenBank/DDBJ databases">
        <title>Genome Sequence of Lecanicillium saksenae.</title>
        <authorList>
            <person name="Buettner E."/>
        </authorList>
    </citation>
    <scope>NUCLEOTIDE SEQUENCE</scope>
    <source>
        <strain evidence="1">VT-O1</strain>
    </source>
</reference>
<gene>
    <name evidence="1" type="ORF">NLG97_g3107</name>
</gene>
<proteinExistence type="predicted"/>
<protein>
    <submittedName>
        <fullName evidence="1">Uncharacterized protein</fullName>
    </submittedName>
</protein>
<dbReference type="EMBL" id="JANAKD010000244">
    <property type="protein sequence ID" value="KAJ3495829.1"/>
    <property type="molecule type" value="Genomic_DNA"/>
</dbReference>
<evidence type="ECO:0000313" key="2">
    <source>
        <dbReference type="Proteomes" id="UP001148737"/>
    </source>
</evidence>
<organism evidence="1 2">
    <name type="scientific">Lecanicillium saksenae</name>
    <dbReference type="NCBI Taxonomy" id="468837"/>
    <lineage>
        <taxon>Eukaryota</taxon>
        <taxon>Fungi</taxon>
        <taxon>Dikarya</taxon>
        <taxon>Ascomycota</taxon>
        <taxon>Pezizomycotina</taxon>
        <taxon>Sordariomycetes</taxon>
        <taxon>Hypocreomycetidae</taxon>
        <taxon>Hypocreales</taxon>
        <taxon>Cordycipitaceae</taxon>
        <taxon>Lecanicillium</taxon>
    </lineage>
</organism>
<comment type="caution">
    <text evidence="1">The sequence shown here is derived from an EMBL/GenBank/DDBJ whole genome shotgun (WGS) entry which is preliminary data.</text>
</comment>
<dbReference type="Proteomes" id="UP001148737">
    <property type="component" value="Unassembled WGS sequence"/>
</dbReference>
<sequence length="188" mass="21044">MRTISILKYTVTALILGAASTKLDNVPPGYGLIELEWEVEVSPGRVELFNGTVQEVHRQALAVNPDFQLLPSVQSRGELNRRSKVDCWRFAVTNRQQAEWNIDYLRRLSGKPTNGPGPGNCARVSCAWNAGIYWCNDNNYSKTIDGWSWIANSAQNIINVCHGNHDVNISGQNFEEGNWNTYISNANC</sequence>
<accession>A0ACC1R2E0</accession>
<keyword evidence="2" id="KW-1185">Reference proteome</keyword>